<dbReference type="PROSITE" id="PS50850">
    <property type="entry name" value="MFS"/>
    <property type="match status" value="1"/>
</dbReference>
<dbReference type="InterPro" id="IPR011701">
    <property type="entry name" value="MFS"/>
</dbReference>
<evidence type="ECO:0000259" key="8">
    <source>
        <dbReference type="PROSITE" id="PS50850"/>
    </source>
</evidence>
<dbReference type="Proteomes" id="UP000198683">
    <property type="component" value="Unassembled WGS sequence"/>
</dbReference>
<dbReference type="InterPro" id="IPR050171">
    <property type="entry name" value="MFS_Transporters"/>
</dbReference>
<dbReference type="PANTHER" id="PTHR23517:SF2">
    <property type="entry name" value="MULTIDRUG RESISTANCE PROTEIN MDTH"/>
    <property type="match status" value="1"/>
</dbReference>
<dbReference type="InterPro" id="IPR036259">
    <property type="entry name" value="MFS_trans_sf"/>
</dbReference>
<feature type="transmembrane region" description="Helical" evidence="7">
    <location>
        <begin position="108"/>
        <end position="131"/>
    </location>
</feature>
<feature type="transmembrane region" description="Helical" evidence="7">
    <location>
        <begin position="216"/>
        <end position="244"/>
    </location>
</feature>
<feature type="transmembrane region" description="Helical" evidence="7">
    <location>
        <begin position="170"/>
        <end position="195"/>
    </location>
</feature>
<evidence type="ECO:0000256" key="4">
    <source>
        <dbReference type="ARBA" id="ARBA00022692"/>
    </source>
</evidence>
<dbReference type="STRING" id="683260.SAMN05421874_12210"/>
<dbReference type="PANTHER" id="PTHR23517">
    <property type="entry name" value="RESISTANCE PROTEIN MDTM, PUTATIVE-RELATED-RELATED"/>
    <property type="match status" value="1"/>
</dbReference>
<name>A0A1G9K8J6_9ACTN</name>
<dbReference type="GO" id="GO:0005886">
    <property type="term" value="C:plasma membrane"/>
    <property type="evidence" value="ECO:0007669"/>
    <property type="project" value="UniProtKB-SubCell"/>
</dbReference>
<evidence type="ECO:0000256" key="1">
    <source>
        <dbReference type="ARBA" id="ARBA00004651"/>
    </source>
</evidence>
<sequence length="421" mass="44249">MIVAYKRAWRTVRSSRTMTILAVITGVNAIGNGLYTTICVLYYTLMLDHSVAFVSLALFGAMILAISADLVGGRLADTRGPKEVFLSGLAISMLAMLAMLLAKDSFLFIVAITLAGVGQGLCMSSNIALIRRSADADPVMARATLRSFLTLGLALGGLVGALVVATNNFYVYSGAIVVNAITFLCCSVLAGLLQVKNPPRGDAVEMGDRLAAIRNARFVGFTVVSALISIHNHVLPFAVPLWIAAFHPEVAWIAAIAMVANTVVEVTLQVYVSDRIRSGRGAVIAFCSGSAIISSSYIALAWMSETSVGVAIVLSLGFAVVYSVGEMAMSAGSMDLQFRIAPAELQGQYSAVFGMMHGFASAAAPSVLGLIVTVGKPIGWLALAAATCLLSPMVLFLTRRHEFRAAVAPSASDNALTSRNE</sequence>
<feature type="transmembrane region" description="Helical" evidence="7">
    <location>
        <begin position="51"/>
        <end position="72"/>
    </location>
</feature>
<feature type="transmembrane region" description="Helical" evidence="7">
    <location>
        <begin position="378"/>
        <end position="397"/>
    </location>
</feature>
<proteinExistence type="predicted"/>
<dbReference type="InterPro" id="IPR020846">
    <property type="entry name" value="MFS_dom"/>
</dbReference>
<dbReference type="GO" id="GO:0022857">
    <property type="term" value="F:transmembrane transporter activity"/>
    <property type="evidence" value="ECO:0007669"/>
    <property type="project" value="InterPro"/>
</dbReference>
<keyword evidence="6 7" id="KW-0472">Membrane</keyword>
<evidence type="ECO:0000313" key="10">
    <source>
        <dbReference type="Proteomes" id="UP000198683"/>
    </source>
</evidence>
<feature type="transmembrane region" description="Helical" evidence="7">
    <location>
        <begin position="308"/>
        <end position="328"/>
    </location>
</feature>
<evidence type="ECO:0000313" key="9">
    <source>
        <dbReference type="EMBL" id="SDL46230.1"/>
    </source>
</evidence>
<feature type="transmembrane region" description="Helical" evidence="7">
    <location>
        <begin position="283"/>
        <end position="302"/>
    </location>
</feature>
<dbReference type="Gene3D" id="1.20.1250.20">
    <property type="entry name" value="MFS general substrate transporter like domains"/>
    <property type="match status" value="1"/>
</dbReference>
<keyword evidence="5 7" id="KW-1133">Transmembrane helix</keyword>
<feature type="transmembrane region" description="Helical" evidence="7">
    <location>
        <begin position="349"/>
        <end position="372"/>
    </location>
</feature>
<reference evidence="9 10" key="1">
    <citation type="submission" date="2016-10" db="EMBL/GenBank/DDBJ databases">
        <authorList>
            <person name="de Groot N.N."/>
        </authorList>
    </citation>
    <scope>NUCLEOTIDE SEQUENCE [LARGE SCALE GENOMIC DNA]</scope>
    <source>
        <strain evidence="9 10">CGMCC 4.5681</strain>
    </source>
</reference>
<feature type="transmembrane region" description="Helical" evidence="7">
    <location>
        <begin position="20"/>
        <end position="45"/>
    </location>
</feature>
<feature type="domain" description="Major facilitator superfamily (MFS) profile" evidence="8">
    <location>
        <begin position="17"/>
        <end position="403"/>
    </location>
</feature>
<dbReference type="SUPFAM" id="SSF103473">
    <property type="entry name" value="MFS general substrate transporter"/>
    <property type="match status" value="1"/>
</dbReference>
<evidence type="ECO:0000256" key="2">
    <source>
        <dbReference type="ARBA" id="ARBA00022448"/>
    </source>
</evidence>
<feature type="transmembrane region" description="Helical" evidence="7">
    <location>
        <begin position="84"/>
        <end position="102"/>
    </location>
</feature>
<feature type="transmembrane region" description="Helical" evidence="7">
    <location>
        <begin position="143"/>
        <end position="164"/>
    </location>
</feature>
<evidence type="ECO:0000256" key="7">
    <source>
        <dbReference type="SAM" id="Phobius"/>
    </source>
</evidence>
<evidence type="ECO:0000256" key="6">
    <source>
        <dbReference type="ARBA" id="ARBA00023136"/>
    </source>
</evidence>
<comment type="subcellular location">
    <subcellularLocation>
        <location evidence="1">Cell membrane</location>
        <topology evidence="1">Multi-pass membrane protein</topology>
    </subcellularLocation>
</comment>
<dbReference type="AlphaFoldDB" id="A0A1G9K8J6"/>
<keyword evidence="2" id="KW-0813">Transport</keyword>
<evidence type="ECO:0000256" key="5">
    <source>
        <dbReference type="ARBA" id="ARBA00022989"/>
    </source>
</evidence>
<dbReference type="EMBL" id="FNFB01000022">
    <property type="protein sequence ID" value="SDL46230.1"/>
    <property type="molecule type" value="Genomic_DNA"/>
</dbReference>
<keyword evidence="4 7" id="KW-0812">Transmembrane</keyword>
<accession>A0A1G9K8J6</accession>
<protein>
    <submittedName>
        <fullName evidence="9">Major Facilitator Superfamily protein</fullName>
    </submittedName>
</protein>
<evidence type="ECO:0000256" key="3">
    <source>
        <dbReference type="ARBA" id="ARBA00022475"/>
    </source>
</evidence>
<gene>
    <name evidence="9" type="ORF">SAMN05421874_12210</name>
</gene>
<keyword evidence="3" id="KW-1003">Cell membrane</keyword>
<keyword evidence="10" id="KW-1185">Reference proteome</keyword>
<organism evidence="9 10">
    <name type="scientific">Nonomuraea maritima</name>
    <dbReference type="NCBI Taxonomy" id="683260"/>
    <lineage>
        <taxon>Bacteria</taxon>
        <taxon>Bacillati</taxon>
        <taxon>Actinomycetota</taxon>
        <taxon>Actinomycetes</taxon>
        <taxon>Streptosporangiales</taxon>
        <taxon>Streptosporangiaceae</taxon>
        <taxon>Nonomuraea</taxon>
    </lineage>
</organism>
<feature type="transmembrane region" description="Helical" evidence="7">
    <location>
        <begin position="250"/>
        <end position="271"/>
    </location>
</feature>
<dbReference type="Pfam" id="PF07690">
    <property type="entry name" value="MFS_1"/>
    <property type="match status" value="1"/>
</dbReference>